<dbReference type="Proteomes" id="UP001596317">
    <property type="component" value="Unassembled WGS sequence"/>
</dbReference>
<accession>A0ABW1ZPE4</accession>
<dbReference type="RefSeq" id="WP_224610361.1">
    <property type="nucleotide sequence ID" value="NZ_JAIQXV010000014.1"/>
</dbReference>
<sequence>MGDVSHPDDLLDFRHDEPPYSALEHFDLQVGPPGEAFTLKIKGWHEGLFVGHAAAGIFIHLPSTRMPHDFLRYRNGLLLILRLLNPELAFSSDAYHELGFQQDRHGRFSVTRLGSPQLLFVRRSWLIPDSIDTDSVHFRNIQKRTGCSSNSRKSVLFPSPSGRKNSITRYGIFRKSYDWSAFYDHADCGAHLWVCSPSRLGSGTLAEQEDWLGEGTAVDHTLSDVLSRLERRHHHALVPLMTQLRQTGERLGW</sequence>
<evidence type="ECO:0000313" key="2">
    <source>
        <dbReference type="Proteomes" id="UP001596317"/>
    </source>
</evidence>
<name>A0ABW1ZPE4_9DEIO</name>
<evidence type="ECO:0000313" key="1">
    <source>
        <dbReference type="EMBL" id="MFC6662267.1"/>
    </source>
</evidence>
<gene>
    <name evidence="1" type="ORF">ACFP90_19515</name>
</gene>
<keyword evidence="2" id="KW-1185">Reference proteome</keyword>
<protein>
    <submittedName>
        <fullName evidence="1">Uncharacterized protein</fullName>
    </submittedName>
</protein>
<comment type="caution">
    <text evidence="1">The sequence shown here is derived from an EMBL/GenBank/DDBJ whole genome shotgun (WGS) entry which is preliminary data.</text>
</comment>
<organism evidence="1 2">
    <name type="scientific">Deinococcus multiflagellatus</name>
    <dbReference type="NCBI Taxonomy" id="1656887"/>
    <lineage>
        <taxon>Bacteria</taxon>
        <taxon>Thermotogati</taxon>
        <taxon>Deinococcota</taxon>
        <taxon>Deinococci</taxon>
        <taxon>Deinococcales</taxon>
        <taxon>Deinococcaceae</taxon>
        <taxon>Deinococcus</taxon>
    </lineage>
</organism>
<dbReference type="EMBL" id="JBHSWB010000001">
    <property type="protein sequence ID" value="MFC6662267.1"/>
    <property type="molecule type" value="Genomic_DNA"/>
</dbReference>
<reference evidence="2" key="1">
    <citation type="journal article" date="2019" name="Int. J. Syst. Evol. Microbiol.">
        <title>The Global Catalogue of Microorganisms (GCM) 10K type strain sequencing project: providing services to taxonomists for standard genome sequencing and annotation.</title>
        <authorList>
            <consortium name="The Broad Institute Genomics Platform"/>
            <consortium name="The Broad Institute Genome Sequencing Center for Infectious Disease"/>
            <person name="Wu L."/>
            <person name="Ma J."/>
        </authorList>
    </citation>
    <scope>NUCLEOTIDE SEQUENCE [LARGE SCALE GENOMIC DNA]</scope>
    <source>
        <strain evidence="2">CCUG 63830</strain>
    </source>
</reference>
<proteinExistence type="predicted"/>